<evidence type="ECO:0000313" key="2">
    <source>
        <dbReference type="EMBL" id="VDM96231.1"/>
    </source>
</evidence>
<dbReference type="OrthoDB" id="5773891at2759"/>
<proteinExistence type="predicted"/>
<dbReference type="Proteomes" id="UP000276776">
    <property type="component" value="Unassembled WGS sequence"/>
</dbReference>
<dbReference type="EMBL" id="UYYF01000105">
    <property type="protein sequence ID" value="VDM96231.1"/>
    <property type="molecule type" value="Genomic_DNA"/>
</dbReference>
<keyword evidence="1" id="KW-1133">Transmembrane helix</keyword>
<sequence>MFLPPTLEDGTVNSAQIAKDRQRARMESRNSALRFVLIPVAMELGAHFCSLVLGWDWVYI</sequence>
<organism evidence="4">
    <name type="scientific">Thelazia callipaeda</name>
    <name type="common">Oriental eyeworm</name>
    <name type="synonym">Parasitic nematode</name>
    <dbReference type="NCBI Taxonomy" id="103827"/>
    <lineage>
        <taxon>Eukaryota</taxon>
        <taxon>Metazoa</taxon>
        <taxon>Ecdysozoa</taxon>
        <taxon>Nematoda</taxon>
        <taxon>Chromadorea</taxon>
        <taxon>Rhabditida</taxon>
        <taxon>Spirurina</taxon>
        <taxon>Spiruromorpha</taxon>
        <taxon>Thelazioidea</taxon>
        <taxon>Thelaziidae</taxon>
        <taxon>Thelazia</taxon>
    </lineage>
</organism>
<reference evidence="2 3" key="2">
    <citation type="submission" date="2018-11" db="EMBL/GenBank/DDBJ databases">
        <authorList>
            <consortium name="Pathogen Informatics"/>
        </authorList>
    </citation>
    <scope>NUCLEOTIDE SEQUENCE [LARGE SCALE GENOMIC DNA]</scope>
</reference>
<evidence type="ECO:0000313" key="3">
    <source>
        <dbReference type="Proteomes" id="UP000276776"/>
    </source>
</evidence>
<feature type="transmembrane region" description="Helical" evidence="1">
    <location>
        <begin position="32"/>
        <end position="55"/>
    </location>
</feature>
<accession>A0A0N5CLM4</accession>
<gene>
    <name evidence="2" type="ORF">TCLT_LOCUS1018</name>
</gene>
<keyword evidence="3" id="KW-1185">Reference proteome</keyword>
<evidence type="ECO:0000256" key="1">
    <source>
        <dbReference type="SAM" id="Phobius"/>
    </source>
</evidence>
<reference evidence="4" key="1">
    <citation type="submission" date="2017-02" db="UniProtKB">
        <authorList>
            <consortium name="WormBaseParasite"/>
        </authorList>
    </citation>
    <scope>IDENTIFICATION</scope>
</reference>
<name>A0A0N5CLM4_THECL</name>
<protein>
    <submittedName>
        <fullName evidence="4">MEIOC protein</fullName>
    </submittedName>
</protein>
<dbReference type="WBParaSite" id="TCLT_0000101701-mRNA-1">
    <property type="protein sequence ID" value="TCLT_0000101701-mRNA-1"/>
    <property type="gene ID" value="TCLT_0000101701"/>
</dbReference>
<keyword evidence="1" id="KW-0812">Transmembrane</keyword>
<evidence type="ECO:0000313" key="4">
    <source>
        <dbReference type="WBParaSite" id="TCLT_0000101701-mRNA-1"/>
    </source>
</evidence>
<keyword evidence="1" id="KW-0472">Membrane</keyword>
<dbReference type="AlphaFoldDB" id="A0A0N5CLM4"/>
<dbReference type="OMA" id="ELGAHFC"/>